<dbReference type="Proteomes" id="UP000611640">
    <property type="component" value="Chromosome"/>
</dbReference>
<protein>
    <submittedName>
        <fullName evidence="1">Uncharacterized protein</fullName>
    </submittedName>
</protein>
<gene>
    <name evidence="1" type="ORF">Athai_61290</name>
</gene>
<dbReference type="AlphaFoldDB" id="A0A7R7DVL0"/>
<evidence type="ECO:0000313" key="2">
    <source>
        <dbReference type="Proteomes" id="UP000611640"/>
    </source>
</evidence>
<name>A0A7R7DVL0_9ACTN</name>
<accession>A0A7R7DVL0</accession>
<dbReference type="KEGG" id="atl:Athai_61290"/>
<sequence length="130" mass="13949">MRHVELAAGYLLDVLTVTADGEHELRLALRPGVPVTARQQPDGAQTHWSGGAGLHGWHRCRTPMNLVAAPGPGTADDPQRTVTRYDLATRAARTRYVSVYQAGEPTVTGVTVTGDGIRIDTDGTSTHHGW</sequence>
<proteinExistence type="predicted"/>
<organism evidence="1 2">
    <name type="scientific">Actinocatenispora thailandica</name>
    <dbReference type="NCBI Taxonomy" id="227318"/>
    <lineage>
        <taxon>Bacteria</taxon>
        <taxon>Bacillati</taxon>
        <taxon>Actinomycetota</taxon>
        <taxon>Actinomycetes</taxon>
        <taxon>Micromonosporales</taxon>
        <taxon>Micromonosporaceae</taxon>
        <taxon>Actinocatenispora</taxon>
    </lineage>
</organism>
<keyword evidence="2" id="KW-1185">Reference proteome</keyword>
<reference evidence="1 2" key="1">
    <citation type="submission" date="2020-08" db="EMBL/GenBank/DDBJ databases">
        <title>Whole genome shotgun sequence of Actinocatenispora thailandica NBRC 105041.</title>
        <authorList>
            <person name="Komaki H."/>
            <person name="Tamura T."/>
        </authorList>
    </citation>
    <scope>NUCLEOTIDE SEQUENCE [LARGE SCALE GENOMIC DNA]</scope>
    <source>
        <strain evidence="1 2">NBRC 105041</strain>
    </source>
</reference>
<dbReference type="EMBL" id="AP023355">
    <property type="protein sequence ID" value="BCJ38626.1"/>
    <property type="molecule type" value="Genomic_DNA"/>
</dbReference>
<evidence type="ECO:0000313" key="1">
    <source>
        <dbReference type="EMBL" id="BCJ38626.1"/>
    </source>
</evidence>
<dbReference type="RefSeq" id="WP_203964632.1">
    <property type="nucleotide sequence ID" value="NZ_AP023355.1"/>
</dbReference>